<feature type="compositionally biased region" description="Polar residues" evidence="1">
    <location>
        <begin position="257"/>
        <end position="279"/>
    </location>
</feature>
<sequence>MTHMTTPFCLGQGANGSFLPSKAYEQLHAEVLTPRGRCLAGSVLAKEGRIPGVGDLLSGASKVLKLVKHDEKAGSSPKPHNDSLMAQVNNLRQELQLLASNRHVTVVTSTSSGTGKYGLIVIVVAVGYGYAWWKGWKLPDMMFATKRSLSDATNAVAKKLDGVYSSLAATKKHLSSRIDRVDCSLDEFAEITASTKDEVSYLRGNTEGIALDVQKVHHAVYTLETKLNMIELKQDDTNIGVARLLRTAVTMENQASERLIQANPSTSSRPALPSPQRTMSLPPVHTEEQQSSSLVSPGVKRPIGSSVSASASGLKAFQENPELLESKDTSSNSGVFGRTFSNIGAVFSRNRPPNGP</sequence>
<evidence type="ECO:0000313" key="4">
    <source>
        <dbReference type="Proteomes" id="UP000326396"/>
    </source>
</evidence>
<dbReference type="EMBL" id="SZYD01000019">
    <property type="protein sequence ID" value="KAD2393703.1"/>
    <property type="molecule type" value="Genomic_DNA"/>
</dbReference>
<dbReference type="AlphaFoldDB" id="A0A5N6LNA4"/>
<dbReference type="OrthoDB" id="544175at2759"/>
<feature type="domain" description="DUF1664" evidence="2">
    <location>
        <begin position="115"/>
        <end position="234"/>
    </location>
</feature>
<reference evidence="3 4" key="1">
    <citation type="submission" date="2019-05" db="EMBL/GenBank/DDBJ databases">
        <title>Mikania micrantha, genome provides insights into the molecular mechanism of rapid growth.</title>
        <authorList>
            <person name="Liu B."/>
        </authorList>
    </citation>
    <scope>NUCLEOTIDE SEQUENCE [LARGE SCALE GENOMIC DNA]</scope>
    <source>
        <strain evidence="3">NLD-2019</strain>
        <tissue evidence="3">Leaf</tissue>
    </source>
</reference>
<dbReference type="PANTHER" id="PTHR47289:SF2">
    <property type="entry name" value="TRANSCRIPTION FACTOR, PUTATIVE (DUF1664)-RELATED"/>
    <property type="match status" value="1"/>
</dbReference>
<feature type="region of interest" description="Disordered" evidence="1">
    <location>
        <begin position="257"/>
        <end position="300"/>
    </location>
</feature>
<keyword evidence="4" id="KW-1185">Reference proteome</keyword>
<comment type="caution">
    <text evidence="3">The sequence shown here is derived from an EMBL/GenBank/DDBJ whole genome shotgun (WGS) entry which is preliminary data.</text>
</comment>
<evidence type="ECO:0000256" key="1">
    <source>
        <dbReference type="SAM" id="MobiDB-lite"/>
    </source>
</evidence>
<evidence type="ECO:0000313" key="3">
    <source>
        <dbReference type="EMBL" id="KAD2393703.1"/>
    </source>
</evidence>
<protein>
    <recommendedName>
        <fullName evidence="2">DUF1664 domain-containing protein</fullName>
    </recommendedName>
</protein>
<proteinExistence type="predicted"/>
<gene>
    <name evidence="3" type="ORF">E3N88_40680</name>
</gene>
<dbReference type="InterPro" id="IPR012458">
    <property type="entry name" value="DUF1664"/>
</dbReference>
<accession>A0A5N6LNA4</accession>
<name>A0A5N6LNA4_9ASTR</name>
<evidence type="ECO:0000259" key="2">
    <source>
        <dbReference type="Pfam" id="PF07889"/>
    </source>
</evidence>
<dbReference type="Pfam" id="PF07889">
    <property type="entry name" value="DUF1664"/>
    <property type="match status" value="1"/>
</dbReference>
<dbReference type="PANTHER" id="PTHR47289">
    <property type="entry name" value="TRANSCRIPTION FACTOR, PUTATIVE (DUF1664)-RELATED"/>
    <property type="match status" value="1"/>
</dbReference>
<dbReference type="Proteomes" id="UP000326396">
    <property type="component" value="Linkage Group LG9"/>
</dbReference>
<organism evidence="3 4">
    <name type="scientific">Mikania micrantha</name>
    <name type="common">bitter vine</name>
    <dbReference type="NCBI Taxonomy" id="192012"/>
    <lineage>
        <taxon>Eukaryota</taxon>
        <taxon>Viridiplantae</taxon>
        <taxon>Streptophyta</taxon>
        <taxon>Embryophyta</taxon>
        <taxon>Tracheophyta</taxon>
        <taxon>Spermatophyta</taxon>
        <taxon>Magnoliopsida</taxon>
        <taxon>eudicotyledons</taxon>
        <taxon>Gunneridae</taxon>
        <taxon>Pentapetalae</taxon>
        <taxon>asterids</taxon>
        <taxon>campanulids</taxon>
        <taxon>Asterales</taxon>
        <taxon>Asteraceae</taxon>
        <taxon>Asteroideae</taxon>
        <taxon>Heliantheae alliance</taxon>
        <taxon>Eupatorieae</taxon>
        <taxon>Mikania</taxon>
    </lineage>
</organism>